<accession>A0A1U7JEV0</accession>
<evidence type="ECO:0000259" key="2">
    <source>
        <dbReference type="Pfam" id="PF01471"/>
    </source>
</evidence>
<dbReference type="RefSeq" id="WP_051269637.1">
    <property type="nucleotide sequence ID" value="NZ_LVVZ01000022.1"/>
</dbReference>
<evidence type="ECO:0000313" key="4">
    <source>
        <dbReference type="Proteomes" id="UP000185783"/>
    </source>
</evidence>
<keyword evidence="1" id="KW-0812">Transmembrane</keyword>
<proteinExistence type="predicted"/>
<organism evidence="3 4">
    <name type="scientific">Pseudovibrio exalbescens</name>
    <dbReference type="NCBI Taxonomy" id="197461"/>
    <lineage>
        <taxon>Bacteria</taxon>
        <taxon>Pseudomonadati</taxon>
        <taxon>Pseudomonadota</taxon>
        <taxon>Alphaproteobacteria</taxon>
        <taxon>Hyphomicrobiales</taxon>
        <taxon>Stappiaceae</taxon>
        <taxon>Pseudovibrio</taxon>
    </lineage>
</organism>
<sequence>MARRKPARTHEEPYEEPEAHYEYSLVGDEEAVGARSSRSFVTSTAILMGITGSLIIGNALIFQEGQHPAPLFATRDVTQSQLTATTADPRQLEHVALVRDVQRELRRLQVYPGSVDGLEGPATQRAVRAYERARGMPETGKVTPRLLARLTMDSGPVQAATVSIPKPRLQRVSSASQPIPSESGHIAASETKVQAVQQVLADLGYGPLAVDGVLGGQTTAAVKQFERDRGLEVTGQLRESLVKELEKISGMQIL</sequence>
<dbReference type="InterPro" id="IPR002477">
    <property type="entry name" value="Peptidoglycan-bd-like"/>
</dbReference>
<dbReference type="InterPro" id="IPR036366">
    <property type="entry name" value="PGBDSf"/>
</dbReference>
<dbReference type="Gene3D" id="1.10.101.10">
    <property type="entry name" value="PGBD-like superfamily/PGBD"/>
    <property type="match status" value="2"/>
</dbReference>
<keyword evidence="1" id="KW-0472">Membrane</keyword>
<feature type="domain" description="Peptidoglycan binding-like" evidence="2">
    <location>
        <begin position="191"/>
        <end position="237"/>
    </location>
</feature>
<feature type="transmembrane region" description="Helical" evidence="1">
    <location>
        <begin position="40"/>
        <end position="62"/>
    </location>
</feature>
<dbReference type="SUPFAM" id="SSF47090">
    <property type="entry name" value="PGBD-like"/>
    <property type="match status" value="2"/>
</dbReference>
<gene>
    <name evidence="3" type="ORF">A3843_16055</name>
</gene>
<dbReference type="AlphaFoldDB" id="A0A1U7JEV0"/>
<evidence type="ECO:0000313" key="3">
    <source>
        <dbReference type="EMBL" id="OKL43218.1"/>
    </source>
</evidence>
<name>A0A1U7JEV0_9HYPH</name>
<dbReference type="OrthoDB" id="9816507at2"/>
<keyword evidence="4" id="KW-1185">Reference proteome</keyword>
<reference evidence="3 4" key="1">
    <citation type="submission" date="2016-03" db="EMBL/GenBank/DDBJ databases">
        <title>Genome sequence of Nesiotobacter sp. nov., a moderately halophilic alphaproteobacterium isolated from the Yellow Sea, China.</title>
        <authorList>
            <person name="Zhang G."/>
            <person name="Zhang R."/>
        </authorList>
    </citation>
    <scope>NUCLEOTIDE SEQUENCE [LARGE SCALE GENOMIC DNA]</scope>
    <source>
        <strain evidence="3 4">WB1-6</strain>
    </source>
</reference>
<keyword evidence="1" id="KW-1133">Transmembrane helix</keyword>
<protein>
    <recommendedName>
        <fullName evidence="2">Peptidoglycan binding-like domain-containing protein</fullName>
    </recommendedName>
</protein>
<dbReference type="Proteomes" id="UP000185783">
    <property type="component" value="Unassembled WGS sequence"/>
</dbReference>
<evidence type="ECO:0000256" key="1">
    <source>
        <dbReference type="SAM" id="Phobius"/>
    </source>
</evidence>
<dbReference type="STRING" id="197461.A3843_16055"/>
<dbReference type="InterPro" id="IPR036365">
    <property type="entry name" value="PGBD-like_sf"/>
</dbReference>
<dbReference type="Pfam" id="PF01471">
    <property type="entry name" value="PG_binding_1"/>
    <property type="match status" value="2"/>
</dbReference>
<dbReference type="EMBL" id="LVVZ01000022">
    <property type="protein sequence ID" value="OKL43218.1"/>
    <property type="molecule type" value="Genomic_DNA"/>
</dbReference>
<comment type="caution">
    <text evidence="3">The sequence shown here is derived from an EMBL/GenBank/DDBJ whole genome shotgun (WGS) entry which is preliminary data.</text>
</comment>
<feature type="domain" description="Peptidoglycan binding-like" evidence="2">
    <location>
        <begin position="97"/>
        <end position="150"/>
    </location>
</feature>